<name>A0A679GN47_9GAMM</name>
<dbReference type="AlphaFoldDB" id="A0A679GN47"/>
<dbReference type="Proteomes" id="UP000501237">
    <property type="component" value="Chromosome"/>
</dbReference>
<sequence length="172" mass="18302">MKPRNPIALLALLWASSPAFALDAQVAGALEKALTCQQAPLDSRDDAVKALFKANGIVAVDHDEDGLIDLEYHLPQPVEVLGVPISTLWYRGDSGAVFYAQATGDQAAFVGRTGVQPVPKEDLATSGWGRGQYRKEVGQASDDPPFPDAFFVGTDSASPPGTFYFGCQVFDG</sequence>
<feature type="signal peptide" evidence="1">
    <location>
        <begin position="1"/>
        <end position="21"/>
    </location>
</feature>
<organism evidence="2 3">
    <name type="scientific">Metapseudomonas otitidis</name>
    <dbReference type="NCBI Taxonomy" id="319939"/>
    <lineage>
        <taxon>Bacteria</taxon>
        <taxon>Pseudomonadati</taxon>
        <taxon>Pseudomonadota</taxon>
        <taxon>Gammaproteobacteria</taxon>
        <taxon>Pseudomonadales</taxon>
        <taxon>Pseudomonadaceae</taxon>
        <taxon>Metapseudomonas</taxon>
    </lineage>
</organism>
<dbReference type="KEGG" id="poj:PtoMrB4_26670"/>
<feature type="chain" id="PRO_5025473533" evidence="1">
    <location>
        <begin position="22"/>
        <end position="172"/>
    </location>
</feature>
<accession>A0A679GN47</accession>
<dbReference type="GeneID" id="57397884"/>
<evidence type="ECO:0000313" key="2">
    <source>
        <dbReference type="EMBL" id="BCA28690.1"/>
    </source>
</evidence>
<reference evidence="2 3" key="1">
    <citation type="journal article" date="2020" name="Microbiol. Resour. Announc.">
        <title>Complete genome sequence of Pseudomonas otitidis strain MrB4, isolated from Lake Biwa in Japan.</title>
        <authorList>
            <person name="Miyazaki K."/>
            <person name="Hase E."/>
            <person name="Maruya T."/>
        </authorList>
    </citation>
    <scope>NUCLEOTIDE SEQUENCE [LARGE SCALE GENOMIC DNA]</scope>
    <source>
        <strain evidence="2 3">MrB4</strain>
    </source>
</reference>
<proteinExistence type="predicted"/>
<protein>
    <submittedName>
        <fullName evidence="2">Uncharacterized protein</fullName>
    </submittedName>
</protein>
<keyword evidence="1" id="KW-0732">Signal</keyword>
<gene>
    <name evidence="2" type="ORF">PtoMrB4_26670</name>
</gene>
<evidence type="ECO:0000313" key="3">
    <source>
        <dbReference type="Proteomes" id="UP000501237"/>
    </source>
</evidence>
<dbReference type="RefSeq" id="WP_172433558.1">
    <property type="nucleotide sequence ID" value="NZ_AP022642.1"/>
</dbReference>
<dbReference type="EMBL" id="AP022642">
    <property type="protein sequence ID" value="BCA28690.1"/>
    <property type="molecule type" value="Genomic_DNA"/>
</dbReference>
<evidence type="ECO:0000256" key="1">
    <source>
        <dbReference type="SAM" id="SignalP"/>
    </source>
</evidence>